<evidence type="ECO:0000256" key="4">
    <source>
        <dbReference type="ARBA" id="ARBA00022692"/>
    </source>
</evidence>
<comment type="similarity">
    <text evidence="2">Belongs to the UPF0126 family.</text>
</comment>
<dbReference type="PANTHER" id="PTHR30506">
    <property type="entry name" value="INNER MEMBRANE PROTEIN"/>
    <property type="match status" value="1"/>
</dbReference>
<proteinExistence type="inferred from homology"/>
<dbReference type="PANTHER" id="PTHR30506:SF3">
    <property type="entry name" value="UPF0126 INNER MEMBRANE PROTEIN YADS-RELATED"/>
    <property type="match status" value="1"/>
</dbReference>
<keyword evidence="3" id="KW-1003">Cell membrane</keyword>
<sequence length="227" mass="23207">MDPIMPFGIPLWAELAAVGLGALQGALFAGRFTDRRIDVLGVVLIGIGVALGGSLLRDLLLGEPPVVIYGAWYVLVAAITALLGLCLQRLFARLDPLVIALDAVTIGLFGAIGASKALALGVPGVPAVFVGAAAAVGGSVLRDVTLNLPVALLHVGSLYAIAAAAGAALLVVLVAAGGPVFWAAVACVGLTTVMRLLAVRFRWSMSEQQALVVRRRQRRPAGTTSTA</sequence>
<comment type="subcellular location">
    <subcellularLocation>
        <location evidence="1">Cell membrane</location>
        <topology evidence="1">Multi-pass membrane protein</topology>
    </subcellularLocation>
</comment>
<evidence type="ECO:0000313" key="10">
    <source>
        <dbReference type="Proteomes" id="UP000280501"/>
    </source>
</evidence>
<dbReference type="RefSeq" id="WP_123814698.1">
    <property type="nucleotide sequence ID" value="NZ_RKQZ01000001.1"/>
</dbReference>
<evidence type="ECO:0000313" key="9">
    <source>
        <dbReference type="EMBL" id="RPF21683.1"/>
    </source>
</evidence>
<evidence type="ECO:0000256" key="5">
    <source>
        <dbReference type="ARBA" id="ARBA00022989"/>
    </source>
</evidence>
<feature type="transmembrane region" description="Helical" evidence="7">
    <location>
        <begin position="180"/>
        <end position="198"/>
    </location>
</feature>
<dbReference type="EMBL" id="RKQZ01000001">
    <property type="protein sequence ID" value="RPF21683.1"/>
    <property type="molecule type" value="Genomic_DNA"/>
</dbReference>
<reference evidence="9 10" key="1">
    <citation type="submission" date="2018-11" db="EMBL/GenBank/DDBJ databases">
        <title>Sequencing the genomes of 1000 actinobacteria strains.</title>
        <authorList>
            <person name="Klenk H.-P."/>
        </authorList>
    </citation>
    <scope>NUCLEOTIDE SEQUENCE [LARGE SCALE GENOMIC DNA]</scope>
    <source>
        <strain evidence="9 10">DSM 15700</strain>
    </source>
</reference>
<dbReference type="InterPro" id="IPR005115">
    <property type="entry name" value="Gly_transporter"/>
</dbReference>
<dbReference type="OrthoDB" id="9791874at2"/>
<keyword evidence="4 7" id="KW-0812">Transmembrane</keyword>
<dbReference type="Proteomes" id="UP000280501">
    <property type="component" value="Unassembled WGS sequence"/>
</dbReference>
<feature type="domain" description="Glycine transporter" evidence="8">
    <location>
        <begin position="100"/>
        <end position="173"/>
    </location>
</feature>
<dbReference type="Pfam" id="PF03458">
    <property type="entry name" value="Gly_transporter"/>
    <property type="match status" value="2"/>
</dbReference>
<evidence type="ECO:0000256" key="1">
    <source>
        <dbReference type="ARBA" id="ARBA00004651"/>
    </source>
</evidence>
<feature type="transmembrane region" description="Helical" evidence="7">
    <location>
        <begin position="94"/>
        <end position="112"/>
    </location>
</feature>
<accession>A0A3N4YLZ6</accession>
<feature type="transmembrane region" description="Helical" evidence="7">
    <location>
        <begin position="118"/>
        <end position="138"/>
    </location>
</feature>
<evidence type="ECO:0000256" key="6">
    <source>
        <dbReference type="ARBA" id="ARBA00023136"/>
    </source>
</evidence>
<keyword evidence="10" id="KW-1185">Reference proteome</keyword>
<protein>
    <submittedName>
        <fullName evidence="9">Putative membrane protein YeiH</fullName>
    </submittedName>
</protein>
<feature type="transmembrane region" description="Helical" evidence="7">
    <location>
        <begin position="37"/>
        <end position="56"/>
    </location>
</feature>
<feature type="domain" description="Glycine transporter" evidence="8">
    <location>
        <begin position="12"/>
        <end position="88"/>
    </location>
</feature>
<evidence type="ECO:0000256" key="2">
    <source>
        <dbReference type="ARBA" id="ARBA00008193"/>
    </source>
</evidence>
<dbReference type="AlphaFoldDB" id="A0A3N4YLZ6"/>
<name>A0A3N4YLZ6_9MICO</name>
<organism evidence="9 10">
    <name type="scientific">Myceligenerans xiligouense</name>
    <dbReference type="NCBI Taxonomy" id="253184"/>
    <lineage>
        <taxon>Bacteria</taxon>
        <taxon>Bacillati</taxon>
        <taxon>Actinomycetota</taxon>
        <taxon>Actinomycetes</taxon>
        <taxon>Micrococcales</taxon>
        <taxon>Promicromonosporaceae</taxon>
        <taxon>Myceligenerans</taxon>
    </lineage>
</organism>
<dbReference type="GO" id="GO:0005886">
    <property type="term" value="C:plasma membrane"/>
    <property type="evidence" value="ECO:0007669"/>
    <property type="project" value="UniProtKB-SubCell"/>
</dbReference>
<feature type="transmembrane region" description="Helical" evidence="7">
    <location>
        <begin position="150"/>
        <end position="174"/>
    </location>
</feature>
<comment type="caution">
    <text evidence="9">The sequence shown here is derived from an EMBL/GenBank/DDBJ whole genome shotgun (WGS) entry which is preliminary data.</text>
</comment>
<gene>
    <name evidence="9" type="ORF">EDD34_2315</name>
</gene>
<keyword evidence="6 7" id="KW-0472">Membrane</keyword>
<feature type="transmembrane region" description="Helical" evidence="7">
    <location>
        <begin position="12"/>
        <end position="30"/>
    </location>
</feature>
<evidence type="ECO:0000259" key="8">
    <source>
        <dbReference type="Pfam" id="PF03458"/>
    </source>
</evidence>
<feature type="transmembrane region" description="Helical" evidence="7">
    <location>
        <begin position="68"/>
        <end position="87"/>
    </location>
</feature>
<evidence type="ECO:0000256" key="7">
    <source>
        <dbReference type="SAM" id="Phobius"/>
    </source>
</evidence>
<evidence type="ECO:0000256" key="3">
    <source>
        <dbReference type="ARBA" id="ARBA00022475"/>
    </source>
</evidence>
<keyword evidence="5 7" id="KW-1133">Transmembrane helix</keyword>